<feature type="domain" description="DUF6729" evidence="2">
    <location>
        <begin position="278"/>
        <end position="361"/>
    </location>
</feature>
<protein>
    <recommendedName>
        <fullName evidence="2">DUF6729 domain-containing protein</fullName>
    </recommendedName>
</protein>
<sequence>MDYKPAFRRETSSELTLQPSSETVELSNAYKRRSAPSWAWSAERMTEEAKDGVVASVGDPGNTRLVLSESTVQYQGETFKWLLTHHVGYAVMVLAAHQPRMGPPLLDGRISNLSASGNTRASRTRTCMRIRTVRRGGAFSHRSSTARRAQEPSDAKLLAVSMELDAEAPSSSAPEVPAPPQRSLQTAEPEKQTSRTQPVPTAEVLLPEDWKQMLPREQHHWVSWVLFTRKQSGRPALTKNLCLWWSPPGSWLVYAQPPSSPNAFFHSRLLMWMPYRMLSCEKGVVCLMRGRTLGNSVTSLHRHLCIRHRQQWLAKSSEYLFMLKKFLSLGTDPSTITHQLPPMVPVPTPKWLLTVYVQDVLSQLEQLKTRVTSIYRAILNMDSTNKVTKKLAGVAASTAAWAKNVGNEFEQVLISVLMVAEGEGLLPMCVKLMERNQQAREAPPQLLYVDCDCCFSVGKGKAAAMFHEWDQLVVRLNMWHFMRRFVAGVTTDSHQLYCRLSFCVFKWDVEDVAHLQEAKQLERGEAPAVQRPPD</sequence>
<dbReference type="PANTHER" id="PTHR24401:SF29">
    <property type="entry name" value="SI:CH211-243P7.3-RELATED"/>
    <property type="match status" value="1"/>
</dbReference>
<dbReference type="PANTHER" id="PTHR24401">
    <property type="entry name" value="SI:CH211-243P7.3-RELATED"/>
    <property type="match status" value="1"/>
</dbReference>
<evidence type="ECO:0000259" key="2">
    <source>
        <dbReference type="Pfam" id="PF20499"/>
    </source>
</evidence>
<feature type="region of interest" description="Disordered" evidence="1">
    <location>
        <begin position="1"/>
        <end position="20"/>
    </location>
</feature>
<keyword evidence="4" id="KW-1185">Reference proteome</keyword>
<dbReference type="AlphaFoldDB" id="A0AAD8YZ29"/>
<gene>
    <name evidence="3" type="ORF">P4O66_002303</name>
</gene>
<dbReference type="Proteomes" id="UP001239994">
    <property type="component" value="Unassembled WGS sequence"/>
</dbReference>
<dbReference type="Pfam" id="PF20499">
    <property type="entry name" value="DUF6729"/>
    <property type="match status" value="2"/>
</dbReference>
<organism evidence="3 4">
    <name type="scientific">Electrophorus voltai</name>
    <dbReference type="NCBI Taxonomy" id="2609070"/>
    <lineage>
        <taxon>Eukaryota</taxon>
        <taxon>Metazoa</taxon>
        <taxon>Chordata</taxon>
        <taxon>Craniata</taxon>
        <taxon>Vertebrata</taxon>
        <taxon>Euteleostomi</taxon>
        <taxon>Actinopterygii</taxon>
        <taxon>Neopterygii</taxon>
        <taxon>Teleostei</taxon>
        <taxon>Ostariophysi</taxon>
        <taxon>Gymnotiformes</taxon>
        <taxon>Gymnotoidei</taxon>
        <taxon>Gymnotidae</taxon>
        <taxon>Electrophorus</taxon>
    </lineage>
</organism>
<dbReference type="InterPro" id="IPR046616">
    <property type="entry name" value="DUF6729"/>
</dbReference>
<comment type="caution">
    <text evidence="3">The sequence shown here is derived from an EMBL/GenBank/DDBJ whole genome shotgun (WGS) entry which is preliminary data.</text>
</comment>
<evidence type="ECO:0000256" key="1">
    <source>
        <dbReference type="SAM" id="MobiDB-lite"/>
    </source>
</evidence>
<feature type="domain" description="DUF6729" evidence="2">
    <location>
        <begin position="210"/>
        <end position="277"/>
    </location>
</feature>
<feature type="region of interest" description="Disordered" evidence="1">
    <location>
        <begin position="164"/>
        <end position="202"/>
    </location>
</feature>
<reference evidence="3" key="1">
    <citation type="submission" date="2023-03" db="EMBL/GenBank/DDBJ databases">
        <title>Electrophorus voltai genome.</title>
        <authorList>
            <person name="Bian C."/>
        </authorList>
    </citation>
    <scope>NUCLEOTIDE SEQUENCE</scope>
    <source>
        <strain evidence="3">CB-2022</strain>
        <tissue evidence="3">Muscle</tissue>
    </source>
</reference>
<name>A0AAD8YZ29_9TELE</name>
<dbReference type="EMBL" id="JAROKS010000021">
    <property type="protein sequence ID" value="KAK1789988.1"/>
    <property type="molecule type" value="Genomic_DNA"/>
</dbReference>
<evidence type="ECO:0000313" key="4">
    <source>
        <dbReference type="Proteomes" id="UP001239994"/>
    </source>
</evidence>
<accession>A0AAD8YZ29</accession>
<evidence type="ECO:0000313" key="3">
    <source>
        <dbReference type="EMBL" id="KAK1789988.1"/>
    </source>
</evidence>
<feature type="compositionally biased region" description="Basic and acidic residues" evidence="1">
    <location>
        <begin position="1"/>
        <end position="12"/>
    </location>
</feature>
<proteinExistence type="predicted"/>